<dbReference type="Gramene" id="HORVU.MOREX.r3.2HG0215350.1">
    <property type="protein sequence ID" value="HORVU.MOREX.r3.2HG0215350.1.CDS1"/>
    <property type="gene ID" value="HORVU.MOREX.r3.2HG0215350"/>
</dbReference>
<dbReference type="Gramene" id="HORVU.MOREX.r2.2HG0179020.1">
    <property type="protein sequence ID" value="HORVU.MOREX.r2.2HG0179020.1.CDS.1"/>
    <property type="gene ID" value="HORVU.MOREX.r2.2HG0179020"/>
</dbReference>
<dbReference type="EnsemblPlants" id="HORVU.MOREX.r3.2HG0215350.1">
    <property type="protein sequence ID" value="HORVU.MOREX.r3.2HG0215350.1.CDS1"/>
    <property type="gene ID" value="HORVU.MOREX.r3.2HG0215350"/>
</dbReference>
<protein>
    <recommendedName>
        <fullName evidence="1">KIB1-4 beta-propeller domain-containing protein</fullName>
    </recommendedName>
</protein>
<sequence>MSSPAGKCERPPAPITAASATCSGDMFPLASMPADLLELIGWRVLAGDLLDYMRFRAVCAHSRSSTINPRGLAITDSRFHPRRWMMLPAGHRLHLEDGRKRFLNLDTGVFVRPQVPLLDDHCVLCSVDGLLLMQRQHCDQDAQISLLHPFTGDVAKFPPITYPMVVNLFGSTSHLYSNNGYAYLLPGKVTASLTVNADEGVAMITIVLQDAARVLFATTKDKQWRLSAWRFSPKESNISSQGKIYMFQPKPRSSVEQRILQIDPPRPENIYGSSSSLFPAPKVIAIFPTGTRNALFELVECDSEILLIDSSEYILTKRMAVYRISDLIQGRVTPLTSIGDKALLVGVSTSGSVIGRNLSVSLKAMPTIGADMIVCQDPIHGKYLGQYHIGSGTWSLRDMVCDIYSVYGCCTCSLIDHMYGACHCFIS</sequence>
<reference evidence="2" key="2">
    <citation type="submission" date="2020-10" db="EMBL/GenBank/DDBJ databases">
        <authorList>
            <person name="Scholz U."/>
            <person name="Mascher M."/>
            <person name="Fiebig A."/>
        </authorList>
    </citation>
    <scope>NUCLEOTIDE SEQUENCE [LARGE SCALE GENOMIC DNA]</scope>
    <source>
        <strain evidence="2">cv. Morex</strain>
    </source>
</reference>
<proteinExistence type="predicted"/>
<reference evidence="3" key="1">
    <citation type="journal article" date="2012" name="Nature">
        <title>A physical, genetic and functional sequence assembly of the barley genome.</title>
        <authorList>
            <consortium name="The International Barley Genome Sequencing Consortium"/>
            <person name="Mayer K.F."/>
            <person name="Waugh R."/>
            <person name="Brown J.W."/>
            <person name="Schulman A."/>
            <person name="Langridge P."/>
            <person name="Platzer M."/>
            <person name="Fincher G.B."/>
            <person name="Muehlbauer G.J."/>
            <person name="Sato K."/>
            <person name="Close T.J."/>
            <person name="Wise R.P."/>
            <person name="Stein N."/>
        </authorList>
    </citation>
    <scope>NUCLEOTIDE SEQUENCE [LARGE SCALE GENOMIC DNA]</scope>
    <source>
        <strain evidence="3">cv. Morex</strain>
    </source>
</reference>
<evidence type="ECO:0000313" key="3">
    <source>
        <dbReference type="Proteomes" id="UP000011116"/>
    </source>
</evidence>
<dbReference type="PANTHER" id="PTHR33165">
    <property type="entry name" value="F-BOX DOMAIN CONTAINING PROTEIN-LIKE-RELATED"/>
    <property type="match status" value="1"/>
</dbReference>
<accession>A0A8I7B4D0</accession>
<dbReference type="EnsemblPlants" id="HORVU.MOREX.r3.2HG0215340.1">
    <property type="protein sequence ID" value="HORVU.MOREX.r3.2HG0215340.1.CDS1"/>
    <property type="gene ID" value="HORVU.MOREX.r3.2HG0215340"/>
</dbReference>
<dbReference type="Pfam" id="PF03478">
    <property type="entry name" value="Beta-prop_KIB1-4"/>
    <property type="match status" value="1"/>
</dbReference>
<evidence type="ECO:0000259" key="1">
    <source>
        <dbReference type="Pfam" id="PF03478"/>
    </source>
</evidence>
<dbReference type="AlphaFoldDB" id="A0A8I7B4D0"/>
<feature type="domain" description="KIB1-4 beta-propeller" evidence="1">
    <location>
        <begin position="112"/>
        <end position="353"/>
    </location>
</feature>
<dbReference type="InterPro" id="IPR005174">
    <property type="entry name" value="KIB1-4_b-propeller"/>
</dbReference>
<dbReference type="PANTHER" id="PTHR33165:SF105">
    <property type="entry name" value="DUF1618 DOMAIN-CONTAINING PROTEIN"/>
    <property type="match status" value="1"/>
</dbReference>
<keyword evidence="3" id="KW-1185">Reference proteome</keyword>
<name>A0A8I7B4D0_HORVV</name>
<dbReference type="Proteomes" id="UP000011116">
    <property type="component" value="Chromosome 2H"/>
</dbReference>
<reference evidence="2" key="3">
    <citation type="submission" date="2022-01" db="UniProtKB">
        <authorList>
            <consortium name="EnsemblPlants"/>
        </authorList>
    </citation>
    <scope>IDENTIFICATION</scope>
    <source>
        <strain evidence="2">subsp. vulgare</strain>
    </source>
</reference>
<dbReference type="Gramene" id="HORVU.MOREX.r3.2HG0215340.1">
    <property type="protein sequence ID" value="HORVU.MOREX.r3.2HG0215340.1.CDS1"/>
    <property type="gene ID" value="HORVU.MOREX.r3.2HG0215340"/>
</dbReference>
<organism evidence="2 3">
    <name type="scientific">Hordeum vulgare subsp. vulgare</name>
    <name type="common">Domesticated barley</name>
    <dbReference type="NCBI Taxonomy" id="112509"/>
    <lineage>
        <taxon>Eukaryota</taxon>
        <taxon>Viridiplantae</taxon>
        <taxon>Streptophyta</taxon>
        <taxon>Embryophyta</taxon>
        <taxon>Tracheophyta</taxon>
        <taxon>Spermatophyta</taxon>
        <taxon>Magnoliopsida</taxon>
        <taxon>Liliopsida</taxon>
        <taxon>Poales</taxon>
        <taxon>Poaceae</taxon>
        <taxon>BOP clade</taxon>
        <taxon>Pooideae</taxon>
        <taxon>Triticodae</taxon>
        <taxon>Triticeae</taxon>
        <taxon>Hordeinae</taxon>
        <taxon>Hordeum</taxon>
    </lineage>
</organism>
<evidence type="ECO:0000313" key="2">
    <source>
        <dbReference type="EnsemblPlants" id="HORVU.MOREX.r3.2HG0215340.1.CDS1"/>
    </source>
</evidence>